<evidence type="ECO:0000313" key="4">
    <source>
        <dbReference type="Proteomes" id="UP001165296"/>
    </source>
</evidence>
<evidence type="ECO:0000256" key="1">
    <source>
        <dbReference type="SAM" id="SignalP"/>
    </source>
</evidence>
<name>A0ABS8AWC4_9BACT</name>
<evidence type="ECO:0000259" key="2">
    <source>
        <dbReference type="Pfam" id="PF21347"/>
    </source>
</evidence>
<keyword evidence="1" id="KW-0732">Signal</keyword>
<gene>
    <name evidence="3" type="ORF">LGH74_19065</name>
</gene>
<feature type="signal peptide" evidence="1">
    <location>
        <begin position="1"/>
        <end position="25"/>
    </location>
</feature>
<comment type="caution">
    <text evidence="3">The sequence shown here is derived from an EMBL/GenBank/DDBJ whole genome shotgun (WGS) entry which is preliminary data.</text>
</comment>
<keyword evidence="4" id="KW-1185">Reference proteome</keyword>
<feature type="domain" description="DUF3108" evidence="2">
    <location>
        <begin position="61"/>
        <end position="257"/>
    </location>
</feature>
<evidence type="ECO:0000313" key="3">
    <source>
        <dbReference type="EMBL" id="MCB2410099.1"/>
    </source>
</evidence>
<reference evidence="3" key="1">
    <citation type="submission" date="2021-10" db="EMBL/GenBank/DDBJ databases">
        <authorList>
            <person name="Dean J.D."/>
            <person name="Kim M.K."/>
            <person name="Newey C.N."/>
            <person name="Stoker T.S."/>
            <person name="Thompson D.W."/>
            <person name="Grose J.H."/>
        </authorList>
    </citation>
    <scope>NUCLEOTIDE SEQUENCE</scope>
    <source>
        <strain evidence="3">BT178</strain>
    </source>
</reference>
<dbReference type="Pfam" id="PF21347">
    <property type="entry name" value="DUF3108_like"/>
    <property type="match status" value="1"/>
</dbReference>
<organism evidence="3 4">
    <name type="scientific">Hymenobacter lucidus</name>
    <dbReference type="NCBI Taxonomy" id="2880930"/>
    <lineage>
        <taxon>Bacteria</taxon>
        <taxon>Pseudomonadati</taxon>
        <taxon>Bacteroidota</taxon>
        <taxon>Cytophagia</taxon>
        <taxon>Cytophagales</taxon>
        <taxon>Hymenobacteraceae</taxon>
        <taxon>Hymenobacter</taxon>
    </lineage>
</organism>
<dbReference type="EMBL" id="JAJADR010000006">
    <property type="protein sequence ID" value="MCB2410099.1"/>
    <property type="molecule type" value="Genomic_DNA"/>
</dbReference>
<proteinExistence type="predicted"/>
<dbReference type="Proteomes" id="UP001165296">
    <property type="component" value="Unassembled WGS sequence"/>
</dbReference>
<sequence>MPALPFFRLVYPLSLVLLPSLAAWAQVAQQPTDSVAGTTGAAPAIDCTHPFGLHDNAERVYRLTDGGGKPSGEIRMRVVSLSSEMNKKKTVETHKVLLKSGLYDTKSRLLNMQDLTFSCRPDSSFTDGMSEFKPESIRSFRDRKLAYAPVALVWPHQPKVGTQLPSGGSEVQVSSSVVDIAKVSSFARKRKVVSGPAPVTTPAGTFACYKIESEHEDATAARKDMVMRSTYKVVDYYAPAVGIVKTEVYDKKGKLAQIRTLFSTGSQSR</sequence>
<feature type="chain" id="PRO_5047370246" description="DUF3108 domain-containing protein" evidence="1">
    <location>
        <begin position="26"/>
        <end position="269"/>
    </location>
</feature>
<dbReference type="RefSeq" id="WP_226178078.1">
    <property type="nucleotide sequence ID" value="NZ_JAJADR010000006.1"/>
</dbReference>
<protein>
    <recommendedName>
        <fullName evidence="2">DUF3108 domain-containing protein</fullName>
    </recommendedName>
</protein>
<accession>A0ABS8AWC4</accession>
<dbReference type="Gene3D" id="2.40.360.20">
    <property type="match status" value="1"/>
</dbReference>
<dbReference type="InterPro" id="IPR049279">
    <property type="entry name" value="DUF3108-like"/>
</dbReference>